<keyword evidence="2" id="KW-1185">Reference proteome</keyword>
<gene>
    <name evidence="1" type="ORF">PR048_020818</name>
</gene>
<proteinExistence type="predicted"/>
<organism evidence="1 2">
    <name type="scientific">Dryococelus australis</name>
    <dbReference type="NCBI Taxonomy" id="614101"/>
    <lineage>
        <taxon>Eukaryota</taxon>
        <taxon>Metazoa</taxon>
        <taxon>Ecdysozoa</taxon>
        <taxon>Arthropoda</taxon>
        <taxon>Hexapoda</taxon>
        <taxon>Insecta</taxon>
        <taxon>Pterygota</taxon>
        <taxon>Neoptera</taxon>
        <taxon>Polyneoptera</taxon>
        <taxon>Phasmatodea</taxon>
        <taxon>Verophasmatodea</taxon>
        <taxon>Anareolatae</taxon>
        <taxon>Phasmatidae</taxon>
        <taxon>Eurycanthinae</taxon>
        <taxon>Dryococelus</taxon>
    </lineage>
</organism>
<accession>A0ABQ9GWG7</accession>
<name>A0ABQ9GWG7_9NEOP</name>
<dbReference type="Proteomes" id="UP001159363">
    <property type="component" value="Chromosome 7"/>
</dbReference>
<sequence length="151" mass="17125">MTSCGPRCQHLRRMLGIAKIDCKEGVTTLLRELAEEDPKSFINIIRMSVPKFEKLLEMITSIKTQDTRMRMAIPCRTKLPITLRYLAGSDRYLAGSDRYLAGSDRFRSLEYLFRVPCNTISVFLPMVSSASFEALCGYIKASVINVVHNPE</sequence>
<comment type="caution">
    <text evidence="1">The sequence shown here is derived from an EMBL/GenBank/DDBJ whole genome shotgun (WGS) entry which is preliminary data.</text>
</comment>
<evidence type="ECO:0000313" key="2">
    <source>
        <dbReference type="Proteomes" id="UP001159363"/>
    </source>
</evidence>
<protein>
    <submittedName>
        <fullName evidence="1">Uncharacterized protein</fullName>
    </submittedName>
</protein>
<dbReference type="EMBL" id="JARBHB010000008">
    <property type="protein sequence ID" value="KAJ8876373.1"/>
    <property type="molecule type" value="Genomic_DNA"/>
</dbReference>
<evidence type="ECO:0000313" key="1">
    <source>
        <dbReference type="EMBL" id="KAJ8876373.1"/>
    </source>
</evidence>
<reference evidence="1 2" key="1">
    <citation type="submission" date="2023-02" db="EMBL/GenBank/DDBJ databases">
        <title>LHISI_Scaffold_Assembly.</title>
        <authorList>
            <person name="Stuart O.P."/>
            <person name="Cleave R."/>
            <person name="Magrath M.J.L."/>
            <person name="Mikheyev A.S."/>
        </authorList>
    </citation>
    <scope>NUCLEOTIDE SEQUENCE [LARGE SCALE GENOMIC DNA]</scope>
    <source>
        <strain evidence="1">Daus_M_001</strain>
        <tissue evidence="1">Leg muscle</tissue>
    </source>
</reference>